<dbReference type="Pfam" id="PF00801">
    <property type="entry name" value="PKD"/>
    <property type="match status" value="1"/>
</dbReference>
<accession>A0AAT9GLX2</accession>
<dbReference type="CDD" id="cd00146">
    <property type="entry name" value="PKD"/>
    <property type="match status" value="1"/>
</dbReference>
<sequence>MAGGELYYEYLGSGNAPNTSNYRITLRLFRECSSSGPRLENERVNVGIYENSILFTELSLPIVGSVNTLKLRTDLFPCLVGDPEVCYEVAIYSNVIALPNNISGYLLTRLGCCRINQISNLANPVNVGSNYITRIPGTASLAEGQHNSSPQFRVKDTALVCTQKKFILDFGATDSDGDKLTYSFCEGFNAPAGSNAANFTIPKDLALDPLTYVFPYNGNQPLGDKVTIDAETGIISGIAPAGGQYVVSVCITEWRAGKPFTEHRKDFILKVDDCDLIEADLPPRIVKCDDNTVNFENGSTSSSITSYLWDFGVPGNMNNFSSSPTPVFTYADTGRYMARLTVKGPEGCEGTDSTEVLVYPGFKADFNSTGFCVQLPYQFTDASFAKYGTINTWKWNFGVDTTLADTAIIANPQYKYAGSLNASVKLIVESNKGCIDSVQKSVTIRDKPTINLPFRDTVICSIDSLLIPVTGTGNFTWLPNTHILGRNTNRPIVFPKDTTRYIVTMSDNGCTNTDTVTVNVVDYITVQVGPDTTICLSDPITLRTNTIASSFSWSPALTLNNASVKNPIATPTANTTYTVIGNLGRCQATDQITVRVAPYPQVNISTRDTIICYGSRLQLNASYTGTDFRWSPTNALLNASGMNPLAGPTRNMVYTLVVRDTLSGCPKSVRDSVRIQVVPNIIVKAGRDTMIVPDQLLALEATASSGSQFNWTPSIGLNNSMIYNPIVHLGEDIDSILYRVRVTDAGGCYGEDDILVKVFKSQPDILVPSGFTPNGDGKNDVLRPIAVGITELQYFRIYNRWGQLLFSTNQQGLGWDGRYNGILQGSGAYVYIAQGKDIYGKTVFRKGTAVLIR</sequence>
<dbReference type="EMBL" id="AP029612">
    <property type="protein sequence ID" value="BFG71642.1"/>
    <property type="molecule type" value="Genomic_DNA"/>
</dbReference>
<reference evidence="2" key="1">
    <citation type="submission" date="2024-02" db="EMBL/GenBank/DDBJ databases">
        <title>Sediminibacterium planktonica sp. nov. and Sediminibacterium longus sp. nov., isolated from surface lake and river water.</title>
        <authorList>
            <person name="Watanabe K."/>
            <person name="Takemine S."/>
            <person name="Ishii Y."/>
            <person name="Ogata Y."/>
            <person name="Shindo C."/>
            <person name="Suda W."/>
        </authorList>
    </citation>
    <scope>NUCLEOTIDE SEQUENCE</scope>
    <source>
        <strain evidence="2">KACHI17</strain>
    </source>
</reference>
<dbReference type="InterPro" id="IPR035986">
    <property type="entry name" value="PKD_dom_sf"/>
</dbReference>
<dbReference type="NCBIfam" id="TIGR04131">
    <property type="entry name" value="Bac_Flav_CTERM"/>
    <property type="match status" value="1"/>
</dbReference>
<dbReference type="PROSITE" id="PS50093">
    <property type="entry name" value="PKD"/>
    <property type="match status" value="1"/>
</dbReference>
<dbReference type="AlphaFoldDB" id="A0AAT9GLX2"/>
<organism evidence="2">
    <name type="scientific">Sediminibacterium sp. KACHI17</name>
    <dbReference type="NCBI Taxonomy" id="1751071"/>
    <lineage>
        <taxon>Bacteria</taxon>
        <taxon>Pseudomonadati</taxon>
        <taxon>Bacteroidota</taxon>
        <taxon>Chitinophagia</taxon>
        <taxon>Chitinophagales</taxon>
        <taxon>Chitinophagaceae</taxon>
        <taxon>Sediminibacterium</taxon>
    </lineage>
</organism>
<gene>
    <name evidence="2" type="ORF">KACHI17_25230</name>
</gene>
<name>A0AAT9GLX2_9BACT</name>
<dbReference type="InterPro" id="IPR026341">
    <property type="entry name" value="T9SS_type_B"/>
</dbReference>
<dbReference type="InterPro" id="IPR022409">
    <property type="entry name" value="PKD/Chitinase_dom"/>
</dbReference>
<evidence type="ECO:0000259" key="1">
    <source>
        <dbReference type="PROSITE" id="PS50093"/>
    </source>
</evidence>
<dbReference type="SUPFAM" id="SSF49299">
    <property type="entry name" value="PKD domain"/>
    <property type="match status" value="2"/>
</dbReference>
<dbReference type="Pfam" id="PF13585">
    <property type="entry name" value="CHU_C"/>
    <property type="match status" value="1"/>
</dbReference>
<proteinExistence type="predicted"/>
<dbReference type="Gene3D" id="2.60.40.10">
    <property type="entry name" value="Immunoglobulins"/>
    <property type="match status" value="2"/>
</dbReference>
<dbReference type="SMART" id="SM00089">
    <property type="entry name" value="PKD"/>
    <property type="match status" value="2"/>
</dbReference>
<dbReference type="InterPro" id="IPR013783">
    <property type="entry name" value="Ig-like_fold"/>
</dbReference>
<feature type="domain" description="PKD" evidence="1">
    <location>
        <begin position="292"/>
        <end position="358"/>
    </location>
</feature>
<evidence type="ECO:0000313" key="2">
    <source>
        <dbReference type="EMBL" id="BFG71642.1"/>
    </source>
</evidence>
<protein>
    <recommendedName>
        <fullName evidence="1">PKD domain-containing protein</fullName>
    </recommendedName>
</protein>
<dbReference type="InterPro" id="IPR000601">
    <property type="entry name" value="PKD_dom"/>
</dbReference>